<reference evidence="3 4" key="1">
    <citation type="journal article" date="2014" name="Syst. Appl. Microbiol.">
        <title>Complete genomes of freshwater sulfur oxidizers Sulfuricella denitrificans skB26 and Sulfuritalea hydrogenivorans sk43H: genetic insights into the sulfur oxidation pathway of betaproteobacteria.</title>
        <authorList>
            <person name="Watanabe T."/>
            <person name="Kojima H."/>
            <person name="Fukui M."/>
        </authorList>
    </citation>
    <scope>NUCLEOTIDE SEQUENCE [LARGE SCALE GENOMIC DNA]</scope>
    <source>
        <strain evidence="3">DSM22779</strain>
    </source>
</reference>
<keyword evidence="2" id="KW-0472">Membrane</keyword>
<feature type="transmembrane region" description="Helical" evidence="2">
    <location>
        <begin position="7"/>
        <end position="29"/>
    </location>
</feature>
<organism evidence="3 4">
    <name type="scientific">Sulfuritalea hydrogenivorans sk43H</name>
    <dbReference type="NCBI Taxonomy" id="1223802"/>
    <lineage>
        <taxon>Bacteria</taxon>
        <taxon>Pseudomonadati</taxon>
        <taxon>Pseudomonadota</taxon>
        <taxon>Betaproteobacteria</taxon>
        <taxon>Nitrosomonadales</taxon>
        <taxon>Sterolibacteriaceae</taxon>
        <taxon>Sulfuritalea</taxon>
    </lineage>
</organism>
<evidence type="ECO:0000313" key="4">
    <source>
        <dbReference type="Proteomes" id="UP000031637"/>
    </source>
</evidence>
<keyword evidence="2" id="KW-0812">Transmembrane</keyword>
<evidence type="ECO:0000256" key="2">
    <source>
        <dbReference type="SAM" id="Phobius"/>
    </source>
</evidence>
<proteinExistence type="predicted"/>
<dbReference type="RefSeq" id="WP_052473124.1">
    <property type="nucleotide sequence ID" value="NZ_AP012547.1"/>
</dbReference>
<dbReference type="STRING" id="1223802.SUTH_00501"/>
<dbReference type="KEGG" id="shd:SUTH_00501"/>
<dbReference type="EMBL" id="AP012547">
    <property type="protein sequence ID" value="BAO28315.1"/>
    <property type="molecule type" value="Genomic_DNA"/>
</dbReference>
<sequence length="164" mass="17583">MAVQREWATPVAAGAFLLSAVIGVLIFFHLDSGLNKFVDEWLSWVLLAAVALHLVANFSGFKRHLVTRRGQVLIGVLALILALSFLSPGGQKSEPSFAPPIRALSAAPLTILAQVANLSPEQLRERLTTTGLQPTSDPQSLADLTGPDMRKQVQVMSTLFAAAK</sequence>
<protein>
    <recommendedName>
        <fullName evidence="5">DUF4405 domain-containing protein</fullName>
    </recommendedName>
</protein>
<keyword evidence="2" id="KW-1133">Transmembrane helix</keyword>
<dbReference type="HOGENOM" id="CLU_125927_0_0_4"/>
<name>W0SC57_9PROT</name>
<feature type="transmembrane region" description="Helical" evidence="2">
    <location>
        <begin position="72"/>
        <end position="89"/>
    </location>
</feature>
<feature type="transmembrane region" description="Helical" evidence="2">
    <location>
        <begin position="41"/>
        <end position="60"/>
    </location>
</feature>
<accession>W0SC57</accession>
<evidence type="ECO:0008006" key="5">
    <source>
        <dbReference type="Google" id="ProtNLM"/>
    </source>
</evidence>
<gene>
    <name evidence="3" type="ORF">SUTH_00501</name>
</gene>
<evidence type="ECO:0000313" key="3">
    <source>
        <dbReference type="EMBL" id="BAO28315.1"/>
    </source>
</evidence>
<evidence type="ECO:0000256" key="1">
    <source>
        <dbReference type="SAM" id="MobiDB-lite"/>
    </source>
</evidence>
<feature type="compositionally biased region" description="Polar residues" evidence="1">
    <location>
        <begin position="128"/>
        <end position="139"/>
    </location>
</feature>
<feature type="region of interest" description="Disordered" evidence="1">
    <location>
        <begin position="128"/>
        <end position="147"/>
    </location>
</feature>
<dbReference type="OrthoDB" id="5363112at2"/>
<dbReference type="Proteomes" id="UP000031637">
    <property type="component" value="Chromosome"/>
</dbReference>
<keyword evidence="4" id="KW-1185">Reference proteome</keyword>
<dbReference type="AlphaFoldDB" id="W0SC57"/>